<dbReference type="STRING" id="268505.A0A2A9PNW4"/>
<dbReference type="AlphaFoldDB" id="A0A2A9PNW4"/>
<dbReference type="EMBL" id="LAZP02000010">
    <property type="protein sequence ID" value="PFH63059.1"/>
    <property type="molecule type" value="Genomic_DNA"/>
</dbReference>
<dbReference type="Proteomes" id="UP000037136">
    <property type="component" value="Unassembled WGS sequence"/>
</dbReference>
<evidence type="ECO:0000313" key="1">
    <source>
        <dbReference type="EMBL" id="PFH63059.1"/>
    </source>
</evidence>
<keyword evidence="2" id="KW-1185">Reference proteome</keyword>
<dbReference type="OrthoDB" id="5407653at2759"/>
<comment type="caution">
    <text evidence="1">The sequence shown here is derived from an EMBL/GenBank/DDBJ whole genome shotgun (WGS) entry which is preliminary data.</text>
</comment>
<evidence type="ECO:0000313" key="2">
    <source>
        <dbReference type="Proteomes" id="UP000037136"/>
    </source>
</evidence>
<organism evidence="1 2">
    <name type="scientific">Ophiocordyceps unilateralis</name>
    <name type="common">Zombie-ant fungus</name>
    <name type="synonym">Torrubia unilateralis</name>
    <dbReference type="NCBI Taxonomy" id="268505"/>
    <lineage>
        <taxon>Eukaryota</taxon>
        <taxon>Fungi</taxon>
        <taxon>Dikarya</taxon>
        <taxon>Ascomycota</taxon>
        <taxon>Pezizomycotina</taxon>
        <taxon>Sordariomycetes</taxon>
        <taxon>Hypocreomycetidae</taxon>
        <taxon>Hypocreales</taxon>
        <taxon>Ophiocordycipitaceae</taxon>
        <taxon>Ophiocordyceps</taxon>
    </lineage>
</organism>
<proteinExistence type="predicted"/>
<gene>
    <name evidence="1" type="ORF">XA68_10100</name>
</gene>
<name>A0A2A9PNW4_OPHUN</name>
<reference evidence="1 2" key="2">
    <citation type="journal article" date="2017" name="Sci. Rep.">
        <title>Ant-infecting Ophiocordyceps genomes reveal a high diversity of potential behavioral manipulation genes and a possible major role for enterotoxins.</title>
        <authorList>
            <person name="de Bekker C."/>
            <person name="Ohm R.A."/>
            <person name="Evans H.C."/>
            <person name="Brachmann A."/>
            <person name="Hughes D.P."/>
        </authorList>
    </citation>
    <scope>NUCLEOTIDE SEQUENCE [LARGE SCALE GENOMIC DNA]</scope>
    <source>
        <strain evidence="1 2">SC16a</strain>
    </source>
</reference>
<reference evidence="1 2" key="1">
    <citation type="journal article" date="2015" name="BMC Genomics">
        <title>Gene expression during zombie ant biting behavior reflects the complexity underlying fungal parasitic behavioral manipulation.</title>
        <authorList>
            <person name="de Bekker C."/>
            <person name="Ohm R.A."/>
            <person name="Loreto R.G."/>
            <person name="Sebastian A."/>
            <person name="Albert I."/>
            <person name="Merrow M."/>
            <person name="Brachmann A."/>
            <person name="Hughes D.P."/>
        </authorList>
    </citation>
    <scope>NUCLEOTIDE SEQUENCE [LARGE SCALE GENOMIC DNA]</scope>
    <source>
        <strain evidence="1 2">SC16a</strain>
    </source>
</reference>
<sequence>MFGSFPSLANLPSHAKVDPKDIPPPTPVILPRYQPYAHEHQTLPPSETLAALLEQTGRAASALGPLGFSAIGLDLKLDAAVRDLVPDPTHIPDFPQWEKLTADEACEQDHVNRRWLRTSNLAPARQVYLERKQELSNTNEDAFRTVRRIPPPRGKQQARLGNAYEFFRCLELFTTYWDDPTQSADLPPSPELSATELAATEAVTAVTADTTDAVATQGPEGSKSGGPGDVAAPAVVRTCSGQSMPPEIRQSLIAAFVKLVAYDFGCNVSMARVEPRLHFKSAAGPRQRKTYTPSHCHFIFQSPMSREAARTGIVYGPVAAVSTRPTVDFTLPSVETAQSLDLAREVTAALITAQHRAREGKIEKRFGEGQWWTSKPRWGGGSGGPIGREMDRMAVPGDNDTRPSDGEGLSAPVTKRPRKTMSIYDNYRIVRPPSSSWDVKAKYEAIGKVEDASHDDVFVVSSLFHHVSVLRVRVPSRLLEVLDGSPESDPIRRSWGKVEAWRSPWYDLFDVEQRVAAMQLLWSVMAYQMRLESGSDDSSDATADA</sequence>
<accession>A0A2A9PNW4</accession>
<protein>
    <submittedName>
        <fullName evidence="1">Uncharacterized protein</fullName>
    </submittedName>
</protein>